<dbReference type="Pfam" id="PF12776">
    <property type="entry name" value="Myb_DNA-bind_3"/>
    <property type="match status" value="1"/>
</dbReference>
<feature type="domain" description="DUF8040" evidence="3">
    <location>
        <begin position="291"/>
        <end position="382"/>
    </location>
</feature>
<organism evidence="4 5">
    <name type="scientific">Thlaspi arvense</name>
    <name type="common">Field penny-cress</name>
    <dbReference type="NCBI Taxonomy" id="13288"/>
    <lineage>
        <taxon>Eukaryota</taxon>
        <taxon>Viridiplantae</taxon>
        <taxon>Streptophyta</taxon>
        <taxon>Embryophyta</taxon>
        <taxon>Tracheophyta</taxon>
        <taxon>Spermatophyta</taxon>
        <taxon>Magnoliopsida</taxon>
        <taxon>eudicotyledons</taxon>
        <taxon>Gunneridae</taxon>
        <taxon>Pentapetalae</taxon>
        <taxon>rosids</taxon>
        <taxon>malvids</taxon>
        <taxon>Brassicales</taxon>
        <taxon>Brassicaceae</taxon>
        <taxon>Thlaspideae</taxon>
        <taxon>Thlaspi</taxon>
    </lineage>
</organism>
<feature type="non-terminal residue" evidence="4">
    <location>
        <position position="1"/>
    </location>
</feature>
<dbReference type="Proteomes" id="UP000836841">
    <property type="component" value="Chromosome 4"/>
</dbReference>
<evidence type="ECO:0000259" key="3">
    <source>
        <dbReference type="Pfam" id="PF26138"/>
    </source>
</evidence>
<dbReference type="InterPro" id="IPR058353">
    <property type="entry name" value="DUF8040"/>
</dbReference>
<dbReference type="Pfam" id="PF26138">
    <property type="entry name" value="DUF8040"/>
    <property type="match status" value="1"/>
</dbReference>
<dbReference type="InterPro" id="IPR024752">
    <property type="entry name" value="Myb/SANT-like_dom"/>
</dbReference>
<dbReference type="PANTHER" id="PTHR47864:SF10">
    <property type="entry name" value="MYB_SANT-LIKE DNA-BINDING DOMAIN PROTEIN"/>
    <property type="match status" value="1"/>
</dbReference>
<feature type="domain" description="Myb/SANT-like" evidence="2">
    <location>
        <begin position="15"/>
        <end position="112"/>
    </location>
</feature>
<sequence>MADSRKNKEKGQYNQWGPEETKLLIDLLVDAIHRNWRDSNGLITKLTVEQKILPVLNENLGCQKEHKHYLSRIKYLRTIYQNYVDLQRFNSGFGWDPETKKFTAPDEVWDEYLKKHPSHKHLRYDSVEQFEDLQLIFGCGVATGGFAIGLGDTTDARTFRVGESNQVKENINLHQSTDEVFELSSQQQSTECDMPSFPVPGFKGRAEKLHPRKRSKREATNDVDKLKIDQDDAMIIVSNKILSCNVGDEELYLEDDEAEMDIMLFVLGNTTRTYVMKNKHIERPLRQPITRTGYIYIQKALKEDPEHFRKVYRMYPTVFVKLCELLKQQTSLTDTRHMCLEEMVATFLLTIGQNSRYSYTMDTFKRSKFAANTNFHKVLRALNSIAPSLMAKPGLTVPAKIRESTRYYPYFKFPPETSNEDSQERNSEENGNAGAFYEENGDVGTLQSQQREYANKWRDSIAANMWAEATQTGSLR</sequence>
<name>A0AAU9S8W9_THLAR</name>
<keyword evidence="5" id="KW-1185">Reference proteome</keyword>
<dbReference type="EMBL" id="OU466860">
    <property type="protein sequence ID" value="CAH2060498.1"/>
    <property type="molecule type" value="Genomic_DNA"/>
</dbReference>
<evidence type="ECO:0000256" key="1">
    <source>
        <dbReference type="SAM" id="MobiDB-lite"/>
    </source>
</evidence>
<dbReference type="InterPro" id="IPR055314">
    <property type="entry name" value="At2g29880-like"/>
</dbReference>
<accession>A0AAU9S8W9</accession>
<evidence type="ECO:0008006" key="6">
    <source>
        <dbReference type="Google" id="ProtNLM"/>
    </source>
</evidence>
<proteinExistence type="predicted"/>
<evidence type="ECO:0000313" key="5">
    <source>
        <dbReference type="Proteomes" id="UP000836841"/>
    </source>
</evidence>
<feature type="region of interest" description="Disordered" evidence="1">
    <location>
        <begin position="413"/>
        <end position="442"/>
    </location>
</feature>
<evidence type="ECO:0000259" key="2">
    <source>
        <dbReference type="Pfam" id="PF12776"/>
    </source>
</evidence>
<evidence type="ECO:0000313" key="4">
    <source>
        <dbReference type="EMBL" id="CAH2060498.1"/>
    </source>
</evidence>
<gene>
    <name evidence="4" type="ORF">TAV2_LOCUS13300</name>
</gene>
<dbReference type="AlphaFoldDB" id="A0AAU9S8W9"/>
<dbReference type="PANTHER" id="PTHR47864">
    <property type="entry name" value="TRANSMEMBRANE PROTEIN"/>
    <property type="match status" value="1"/>
</dbReference>
<protein>
    <recommendedName>
        <fullName evidence="6">Myb/SANT-like domain-containing protein</fullName>
    </recommendedName>
</protein>
<reference evidence="4 5" key="1">
    <citation type="submission" date="2022-03" db="EMBL/GenBank/DDBJ databases">
        <authorList>
            <person name="Nunn A."/>
            <person name="Chopra R."/>
            <person name="Nunn A."/>
            <person name="Contreras Garrido A."/>
        </authorList>
    </citation>
    <scope>NUCLEOTIDE SEQUENCE [LARGE SCALE GENOMIC DNA]</scope>
</reference>